<reference evidence="2" key="1">
    <citation type="journal article" date="2023" name="G3 (Bethesda)">
        <title>Whole genome assemblies of Zophobas morio and Tenebrio molitor.</title>
        <authorList>
            <person name="Kaur S."/>
            <person name="Stinson S.A."/>
            <person name="diCenzo G.C."/>
        </authorList>
    </citation>
    <scope>NUCLEOTIDE SEQUENCE</scope>
    <source>
        <strain evidence="2">QUZm001</strain>
    </source>
</reference>
<evidence type="ECO:0000256" key="1">
    <source>
        <dbReference type="SAM" id="MobiDB-lite"/>
    </source>
</evidence>
<gene>
    <name evidence="2" type="ORF">Zmor_016648</name>
</gene>
<name>A0AA38MBN8_9CUCU</name>
<feature type="region of interest" description="Disordered" evidence="1">
    <location>
        <begin position="1"/>
        <end position="63"/>
    </location>
</feature>
<organism evidence="2 3">
    <name type="scientific">Zophobas morio</name>
    <dbReference type="NCBI Taxonomy" id="2755281"/>
    <lineage>
        <taxon>Eukaryota</taxon>
        <taxon>Metazoa</taxon>
        <taxon>Ecdysozoa</taxon>
        <taxon>Arthropoda</taxon>
        <taxon>Hexapoda</taxon>
        <taxon>Insecta</taxon>
        <taxon>Pterygota</taxon>
        <taxon>Neoptera</taxon>
        <taxon>Endopterygota</taxon>
        <taxon>Coleoptera</taxon>
        <taxon>Polyphaga</taxon>
        <taxon>Cucujiformia</taxon>
        <taxon>Tenebrionidae</taxon>
        <taxon>Zophobas</taxon>
    </lineage>
</organism>
<keyword evidence="3" id="KW-1185">Reference proteome</keyword>
<dbReference type="Proteomes" id="UP001168821">
    <property type="component" value="Unassembled WGS sequence"/>
</dbReference>
<evidence type="ECO:0000313" key="2">
    <source>
        <dbReference type="EMBL" id="KAJ3650558.1"/>
    </source>
</evidence>
<accession>A0AA38MBN8</accession>
<protein>
    <submittedName>
        <fullName evidence="2">Uncharacterized protein</fullName>
    </submittedName>
</protein>
<proteinExistence type="predicted"/>
<dbReference type="EMBL" id="JALNTZ010000005">
    <property type="protein sequence ID" value="KAJ3650558.1"/>
    <property type="molecule type" value="Genomic_DNA"/>
</dbReference>
<evidence type="ECO:0000313" key="3">
    <source>
        <dbReference type="Proteomes" id="UP001168821"/>
    </source>
</evidence>
<dbReference type="AlphaFoldDB" id="A0AA38MBN8"/>
<feature type="compositionally biased region" description="Low complexity" evidence="1">
    <location>
        <begin position="1"/>
        <end position="17"/>
    </location>
</feature>
<feature type="compositionally biased region" description="Basic residues" evidence="1">
    <location>
        <begin position="31"/>
        <end position="40"/>
    </location>
</feature>
<sequence length="110" mass="12141">MVSSLAPQAHPSHPSAAVQGRTAHNCARAVRQVRPRRPVSKRNDRKNGTAHPVHGRPDFGHGSVVKDAYDGHIRDAVMCDDHLPLQLFLRTRRSDRVRWSGVEVQIIGGG</sequence>
<comment type="caution">
    <text evidence="2">The sequence shown here is derived from an EMBL/GenBank/DDBJ whole genome shotgun (WGS) entry which is preliminary data.</text>
</comment>